<dbReference type="AlphaFoldDB" id="I2FWT2"/>
<keyword evidence="4" id="KW-1185">Reference proteome</keyword>
<feature type="region of interest" description="Disordered" evidence="1">
    <location>
        <begin position="193"/>
        <end position="227"/>
    </location>
</feature>
<dbReference type="EMBL" id="CAGI01000163">
    <property type="protein sequence ID" value="CCF51375.1"/>
    <property type="molecule type" value="Genomic_DNA"/>
</dbReference>
<dbReference type="Proteomes" id="UP000006174">
    <property type="component" value="Unassembled WGS sequence"/>
</dbReference>
<feature type="chain" id="PRO_5003659199" evidence="2">
    <location>
        <begin position="21"/>
        <end position="227"/>
    </location>
</feature>
<reference evidence="3 4" key="1">
    <citation type="journal article" date="2012" name="Plant Cell">
        <title>Genome comparison of barley and maize smut fungi reveals targeted loss of RNA silencing components and species-specific presence of transposable elements.</title>
        <authorList>
            <person name="Laurie J.D."/>
            <person name="Ali S."/>
            <person name="Linning R."/>
            <person name="Mannhaupt G."/>
            <person name="Wong P."/>
            <person name="Gueldener U."/>
            <person name="Muensterkoetter M."/>
            <person name="Moore R."/>
            <person name="Kahmann R."/>
            <person name="Bakkeren G."/>
            <person name="Schirawski J."/>
        </authorList>
    </citation>
    <scope>NUCLEOTIDE SEQUENCE [LARGE SCALE GENOMIC DNA]</scope>
    <source>
        <strain evidence="4">Uh4875-4</strain>
    </source>
</reference>
<comment type="caution">
    <text evidence="3">The sequence shown here is derived from an EMBL/GenBank/DDBJ whole genome shotgun (WGS) entry which is preliminary data.</text>
</comment>
<organism evidence="3 4">
    <name type="scientific">Ustilago hordei</name>
    <name type="common">Barley covered smut fungus</name>
    <dbReference type="NCBI Taxonomy" id="120017"/>
    <lineage>
        <taxon>Eukaryota</taxon>
        <taxon>Fungi</taxon>
        <taxon>Dikarya</taxon>
        <taxon>Basidiomycota</taxon>
        <taxon>Ustilaginomycotina</taxon>
        <taxon>Ustilaginomycetes</taxon>
        <taxon>Ustilaginales</taxon>
        <taxon>Ustilaginaceae</taxon>
        <taxon>Ustilago</taxon>
    </lineage>
</organism>
<feature type="region of interest" description="Disordered" evidence="1">
    <location>
        <begin position="65"/>
        <end position="90"/>
    </location>
</feature>
<evidence type="ECO:0000256" key="2">
    <source>
        <dbReference type="SAM" id="SignalP"/>
    </source>
</evidence>
<gene>
    <name evidence="3" type="ORF">UHOR_14902</name>
</gene>
<evidence type="ECO:0000313" key="3">
    <source>
        <dbReference type="EMBL" id="CCF51375.1"/>
    </source>
</evidence>
<name>I2FWT2_USTHO</name>
<feature type="compositionally biased region" description="Basic and acidic residues" evidence="1">
    <location>
        <begin position="65"/>
        <end position="88"/>
    </location>
</feature>
<feature type="signal peptide" evidence="2">
    <location>
        <begin position="1"/>
        <end position="20"/>
    </location>
</feature>
<sequence>MFSKSLLFAFVASSLFLANADVEASSKPNRLDTFDSYLSPAATNLEKRYVWEPVHYREFDPSKDVRTHGTVKPADRKPRPDTTHRDSDVTDYYQGAPSSITITSSVAIAPIDKGFLGICTLQFAAYDGIYSLDNNPRGSMVQAFMTEARKSAKCSWTSPTNIQCIEQGGKTDMGANDTIWWKQAFCRRCSDAGGKNRKEFACPEDPNGAKMEGSKDVKKGSKDVKED</sequence>
<evidence type="ECO:0000256" key="1">
    <source>
        <dbReference type="SAM" id="MobiDB-lite"/>
    </source>
</evidence>
<feature type="compositionally biased region" description="Basic and acidic residues" evidence="1">
    <location>
        <begin position="212"/>
        <end position="227"/>
    </location>
</feature>
<proteinExistence type="predicted"/>
<protein>
    <submittedName>
        <fullName evidence="3">Related to Mig2</fullName>
    </submittedName>
</protein>
<evidence type="ECO:0000313" key="4">
    <source>
        <dbReference type="Proteomes" id="UP000006174"/>
    </source>
</evidence>
<dbReference type="HOGENOM" id="CLU_106409_0_0_1"/>
<accession>I2FWT2</accession>
<keyword evidence="2" id="KW-0732">Signal</keyword>